<dbReference type="Proteomes" id="UP000266778">
    <property type="component" value="Chromosome"/>
</dbReference>
<organism evidence="1 2">
    <name type="scientific">Aeromonas caviae</name>
    <name type="common">Aeromonas punctata</name>
    <dbReference type="NCBI Taxonomy" id="648"/>
    <lineage>
        <taxon>Bacteria</taxon>
        <taxon>Pseudomonadati</taxon>
        <taxon>Pseudomonadota</taxon>
        <taxon>Gammaproteobacteria</taxon>
        <taxon>Aeromonadales</taxon>
        <taxon>Aeromonadaceae</taxon>
        <taxon>Aeromonas</taxon>
    </lineage>
</organism>
<evidence type="ECO:0000313" key="2">
    <source>
        <dbReference type="Proteomes" id="UP000266778"/>
    </source>
</evidence>
<evidence type="ECO:0000313" key="1">
    <source>
        <dbReference type="EMBL" id="AXB07117.2"/>
    </source>
</evidence>
<accession>A0A3S5WWW7</accession>
<gene>
    <name evidence="1" type="ORF">C1C91_21140</name>
</gene>
<protein>
    <submittedName>
        <fullName evidence="1">SVAGG family GlyGly-CTERM protein</fullName>
    </submittedName>
</protein>
<proteinExistence type="predicted"/>
<sequence>MAVTLVASNAAIAATTIDVNVMVPKSIVDKDGAEKVFNTIHQRVSAMDEYYASQRTGITSNGTPVNLHFEVKQILVMSDTVLNANCMTGYSASNVLINEKVVGVRDSYGPDFGITAPPLWDGICTNEQDIQDLTFAAHSSGADMWISTKAGSDGKYDGMATSGGDYMVSRYDTSADTYAHEAFHLFGAVDLYNKTGAEGFCDQGGIWSGRLMCGYGDLSKNNMFGGSSAAIDQGDIYPYGPSEKYLLQNFYNNPDSPDAARTLKMPDGNLRAYYGWAKGSGAGFMPSAEVADRTFAMAVDSTTLTNDKPYIDVTITASGTDAANKRLSVELYSQSGSAVVGQHYNDGISQLVRFDPTTGQTVLDAAGNPTYTVRVTARDLAFVGAKSFTIGLRSGTGANVTTKPVAITVQGVNTDNGGNGGGDNGGGGGGSTGPLSLLTLVAFGLVRRFKRS</sequence>
<reference evidence="1" key="1">
    <citation type="journal article" date="2019" name="J Environ">
        <title>Genetic characterization and potential molecular dissemination mechanism of tet (31) gene in Aeromonas caviae from an oxytetracycline wastewater treatment system.</title>
        <authorList>
            <person name="Shi Y."/>
            <person name="Tian Z."/>
            <person name="Leclercq S.O."/>
            <person name="Zhang H."/>
            <person name="Yang M."/>
            <person name="Zhang Y."/>
        </authorList>
    </citation>
    <scope>NUCLEOTIDE SEQUENCE</scope>
    <source>
        <strain evidence="1">T25-39</strain>
    </source>
</reference>
<dbReference type="NCBIfam" id="TIGR03501">
    <property type="entry name" value="GlyGly_CTERM"/>
    <property type="match status" value="1"/>
</dbReference>
<dbReference type="NCBIfam" id="NF038115">
    <property type="entry name" value="SVAGG"/>
    <property type="match status" value="1"/>
</dbReference>
<dbReference type="InterPro" id="IPR020008">
    <property type="entry name" value="GlyGly_CTERM"/>
</dbReference>
<name>A0A3S5WWW7_AERCA</name>
<dbReference type="AlphaFoldDB" id="A0A3S5WWW7"/>
<dbReference type="EMBL" id="CP025706">
    <property type="protein sequence ID" value="AXB07117.2"/>
    <property type="molecule type" value="Genomic_DNA"/>
</dbReference>